<proteinExistence type="predicted"/>
<feature type="compositionally biased region" description="Basic residues" evidence="1">
    <location>
        <begin position="204"/>
        <end position="216"/>
    </location>
</feature>
<evidence type="ECO:0000313" key="3">
    <source>
        <dbReference type="EMBL" id="CAD6225776.1"/>
    </source>
</evidence>
<comment type="caution">
    <text evidence="3">The sequence shown here is derived from an EMBL/GenBank/DDBJ whole genome shotgun (WGS) entry which is preliminary data.</text>
</comment>
<sequence>MKGATLVFLGLVCVHVLAFRPCGGRAWPPVAKTPYCAGVATELASKARTGRLPRHSSKSVGFWADGSLEGSSVEFAWCRSGSTQAERALVTSWSRRGAASWSGWCRVMARRPCAMVDGSLVVVEAPVFRAKEGDGVRLPYGEQTWHEGRSQERALTWKRKVEALVREGGSPVVETHRSSWRRRRGGGGSTWRPLLHVAMSTERRRGRRRGKLRPRRTAASVVGQGDRTKGSPWGLPRRGRSGETTSTTLSSCAEWEGKAENGRKGSVAADGERWRGRRVLGLL</sequence>
<reference evidence="3" key="1">
    <citation type="submission" date="2020-10" db="EMBL/GenBank/DDBJ databases">
        <authorList>
            <person name="Han B."/>
            <person name="Lu T."/>
            <person name="Zhao Q."/>
            <person name="Huang X."/>
            <person name="Zhao Y."/>
        </authorList>
    </citation>
    <scope>NUCLEOTIDE SEQUENCE</scope>
</reference>
<name>A0A811NJW9_9POAL</name>
<evidence type="ECO:0000256" key="1">
    <source>
        <dbReference type="SAM" id="MobiDB-lite"/>
    </source>
</evidence>
<feature type="chain" id="PRO_5032532016" evidence="2">
    <location>
        <begin position="19"/>
        <end position="283"/>
    </location>
</feature>
<organism evidence="3 4">
    <name type="scientific">Miscanthus lutarioriparius</name>
    <dbReference type="NCBI Taxonomy" id="422564"/>
    <lineage>
        <taxon>Eukaryota</taxon>
        <taxon>Viridiplantae</taxon>
        <taxon>Streptophyta</taxon>
        <taxon>Embryophyta</taxon>
        <taxon>Tracheophyta</taxon>
        <taxon>Spermatophyta</taxon>
        <taxon>Magnoliopsida</taxon>
        <taxon>Liliopsida</taxon>
        <taxon>Poales</taxon>
        <taxon>Poaceae</taxon>
        <taxon>PACMAD clade</taxon>
        <taxon>Panicoideae</taxon>
        <taxon>Andropogonodae</taxon>
        <taxon>Andropogoneae</taxon>
        <taxon>Saccharinae</taxon>
        <taxon>Miscanthus</taxon>
    </lineage>
</organism>
<keyword evidence="2" id="KW-0732">Signal</keyword>
<feature type="signal peptide" evidence="2">
    <location>
        <begin position="1"/>
        <end position="18"/>
    </location>
</feature>
<evidence type="ECO:0000313" key="4">
    <source>
        <dbReference type="Proteomes" id="UP000604825"/>
    </source>
</evidence>
<dbReference type="EMBL" id="CAJGYO010000004">
    <property type="protein sequence ID" value="CAD6225776.1"/>
    <property type="molecule type" value="Genomic_DNA"/>
</dbReference>
<dbReference type="Proteomes" id="UP000604825">
    <property type="component" value="Unassembled WGS sequence"/>
</dbReference>
<accession>A0A811NJW9</accession>
<keyword evidence="4" id="KW-1185">Reference proteome</keyword>
<feature type="region of interest" description="Disordered" evidence="1">
    <location>
        <begin position="200"/>
        <end position="270"/>
    </location>
</feature>
<gene>
    <name evidence="3" type="ORF">NCGR_LOCUS17737</name>
</gene>
<protein>
    <submittedName>
        <fullName evidence="3">Uncharacterized protein</fullName>
    </submittedName>
</protein>
<dbReference type="AlphaFoldDB" id="A0A811NJW9"/>
<feature type="compositionally biased region" description="Low complexity" evidence="1">
    <location>
        <begin position="242"/>
        <end position="251"/>
    </location>
</feature>
<evidence type="ECO:0000256" key="2">
    <source>
        <dbReference type="SAM" id="SignalP"/>
    </source>
</evidence>